<dbReference type="EMBL" id="VLTL01000012">
    <property type="protein sequence ID" value="KAA0170630.1"/>
    <property type="molecule type" value="Genomic_DNA"/>
</dbReference>
<dbReference type="InterPro" id="IPR036770">
    <property type="entry name" value="Ankyrin_rpt-contain_sf"/>
</dbReference>
<dbReference type="Proteomes" id="UP000324907">
    <property type="component" value="Unassembled WGS sequence"/>
</dbReference>
<accession>A0A5A8E3J3</accession>
<evidence type="ECO:0000256" key="3">
    <source>
        <dbReference type="PROSITE-ProRule" id="PRU00023"/>
    </source>
</evidence>
<gene>
    <name evidence="4" type="ORF">FNF28_01392</name>
</gene>
<reference evidence="4 5" key="1">
    <citation type="submission" date="2019-07" db="EMBL/GenBank/DDBJ databases">
        <title>Genomes of Cafeteria roenbergensis.</title>
        <authorList>
            <person name="Fischer M.G."/>
            <person name="Hackl T."/>
            <person name="Roman M."/>
        </authorList>
    </citation>
    <scope>NUCLEOTIDE SEQUENCE [LARGE SCALE GENOMIC DNA]</scope>
    <source>
        <strain evidence="4 5">RCC970-E3</strain>
    </source>
</reference>
<protein>
    <submittedName>
        <fullName evidence="4">Uncharacterized protein</fullName>
    </submittedName>
</protein>
<feature type="repeat" description="ANK" evidence="3">
    <location>
        <begin position="40"/>
        <end position="72"/>
    </location>
</feature>
<dbReference type="InterPro" id="IPR002110">
    <property type="entry name" value="Ankyrin_rpt"/>
</dbReference>
<evidence type="ECO:0000256" key="2">
    <source>
        <dbReference type="ARBA" id="ARBA00023043"/>
    </source>
</evidence>
<evidence type="ECO:0000313" key="4">
    <source>
        <dbReference type="EMBL" id="KAA0170630.1"/>
    </source>
</evidence>
<name>A0A5A8E3J3_CAFRO</name>
<dbReference type="PANTHER" id="PTHR24171:SF10">
    <property type="entry name" value="ANKYRIN REPEAT DOMAIN-CONTAINING PROTEIN 29-LIKE"/>
    <property type="match status" value="1"/>
</dbReference>
<comment type="caution">
    <text evidence="4">The sequence shown here is derived from an EMBL/GenBank/DDBJ whole genome shotgun (WGS) entry which is preliminary data.</text>
</comment>
<dbReference type="PANTHER" id="PTHR24171">
    <property type="entry name" value="ANKYRIN REPEAT DOMAIN-CONTAINING PROTEIN 39-RELATED"/>
    <property type="match status" value="1"/>
</dbReference>
<dbReference type="PROSITE" id="PS50088">
    <property type="entry name" value="ANK_REPEAT"/>
    <property type="match status" value="2"/>
</dbReference>
<dbReference type="Gene3D" id="1.25.40.20">
    <property type="entry name" value="Ankyrin repeat-containing domain"/>
    <property type="match status" value="1"/>
</dbReference>
<evidence type="ECO:0000256" key="1">
    <source>
        <dbReference type="ARBA" id="ARBA00022737"/>
    </source>
</evidence>
<dbReference type="AlphaFoldDB" id="A0A5A8E3J3"/>
<proteinExistence type="predicted"/>
<dbReference type="SMART" id="SM00248">
    <property type="entry name" value="ANK"/>
    <property type="match status" value="3"/>
</dbReference>
<evidence type="ECO:0000313" key="5">
    <source>
        <dbReference type="Proteomes" id="UP000324907"/>
    </source>
</evidence>
<dbReference type="PRINTS" id="PR01415">
    <property type="entry name" value="ANKYRIN"/>
</dbReference>
<keyword evidence="1" id="KW-0677">Repeat</keyword>
<dbReference type="SUPFAM" id="SSF48403">
    <property type="entry name" value="Ankyrin repeat"/>
    <property type="match status" value="1"/>
</dbReference>
<keyword evidence="2 3" id="KW-0040">ANK repeat</keyword>
<feature type="repeat" description="ANK" evidence="3">
    <location>
        <begin position="73"/>
        <end position="105"/>
    </location>
</feature>
<organism evidence="4 5">
    <name type="scientific">Cafeteria roenbergensis</name>
    <name type="common">Marine flagellate</name>
    <dbReference type="NCBI Taxonomy" id="33653"/>
    <lineage>
        <taxon>Eukaryota</taxon>
        <taxon>Sar</taxon>
        <taxon>Stramenopiles</taxon>
        <taxon>Bigyra</taxon>
        <taxon>Opalozoa</taxon>
        <taxon>Bicosoecida</taxon>
        <taxon>Cafeteriaceae</taxon>
        <taxon>Cafeteria</taxon>
    </lineage>
</organism>
<dbReference type="Pfam" id="PF12796">
    <property type="entry name" value="Ank_2"/>
    <property type="match status" value="1"/>
</dbReference>
<sequence length="105" mass="10993">MDERAMTSALWEAAKAGNTAEASRLLDAGAPVNRKNHANNGVTALIVAAEHGHKDTVELLLDRGADLEATDDDGSTALVFAASGGHKDTVELLLDRGADLELRTT</sequence>
<dbReference type="PROSITE" id="PS50297">
    <property type="entry name" value="ANK_REP_REGION"/>
    <property type="match status" value="2"/>
</dbReference>